<dbReference type="Proteomes" id="UP000298416">
    <property type="component" value="Unassembled WGS sequence"/>
</dbReference>
<dbReference type="AlphaFoldDB" id="A0A8X8YQJ1"/>
<comment type="caution">
    <text evidence="10">The sequence shown here is derived from an EMBL/GenBank/DDBJ whole genome shotgun (WGS) entry which is preliminary data.</text>
</comment>
<reference evidence="10" key="2">
    <citation type="submission" date="2020-08" db="EMBL/GenBank/DDBJ databases">
        <title>Plant Genome Project.</title>
        <authorList>
            <person name="Zhang R.-G."/>
        </authorList>
    </citation>
    <scope>NUCLEOTIDE SEQUENCE</scope>
    <source>
        <strain evidence="10">Huo1</strain>
        <tissue evidence="10">Leaf</tissue>
    </source>
</reference>
<dbReference type="InterPro" id="IPR001594">
    <property type="entry name" value="Palmitoyltrfase_DHHC"/>
</dbReference>
<evidence type="ECO:0000256" key="6">
    <source>
        <dbReference type="ARBA" id="ARBA00023136"/>
    </source>
</evidence>
<name>A0A8X8YQJ1_SALSN</name>
<evidence type="ECO:0000259" key="9">
    <source>
        <dbReference type="Pfam" id="PF01529"/>
    </source>
</evidence>
<gene>
    <name evidence="10" type="ORF">SASPL_102071</name>
</gene>
<organism evidence="10">
    <name type="scientific">Salvia splendens</name>
    <name type="common">Scarlet sage</name>
    <dbReference type="NCBI Taxonomy" id="180675"/>
    <lineage>
        <taxon>Eukaryota</taxon>
        <taxon>Viridiplantae</taxon>
        <taxon>Streptophyta</taxon>
        <taxon>Embryophyta</taxon>
        <taxon>Tracheophyta</taxon>
        <taxon>Spermatophyta</taxon>
        <taxon>Magnoliopsida</taxon>
        <taxon>eudicotyledons</taxon>
        <taxon>Gunneridae</taxon>
        <taxon>Pentapetalae</taxon>
        <taxon>asterids</taxon>
        <taxon>lamiids</taxon>
        <taxon>Lamiales</taxon>
        <taxon>Lamiaceae</taxon>
        <taxon>Nepetoideae</taxon>
        <taxon>Mentheae</taxon>
        <taxon>Salviinae</taxon>
        <taxon>Salvia</taxon>
        <taxon>Salvia subgen. Calosphace</taxon>
        <taxon>core Calosphace</taxon>
    </lineage>
</organism>
<sequence length="374" mass="41547">MGQPCKFSFHVAVVAAAIFYIYLSTVFVFIDRWFGLGSSPGMLNAAVFTFIALVSISSYRRAIYTDPGRVPSSFVPDVEDPDSPIHEIKRKVCHSSVSQIILHVFMRHFPHDFVALEEFGSFKWRLSLPDIAVDQEAGGGAVDSRHGRSRAGEDCALQSLQLAPAVAETPRGGDLRYCQKCSHYKPPRAHHCRICNRCVLRMDHHCIWMNNCVGHGNYKIFFVFVFYAVLACIYSLVLLVGSATVDSHQDAEDSSRIIHVITSKFTVGALVFGARIFPRVALLSYFPKQDYNRGVRAMWLAEKGGQIYSHPYDIGTFENLTAVSALSVSCLLLQDLLILGPKVLCWLCPSSGHIGSGLRFKTKYDALMGLSTPD</sequence>
<dbReference type="EC" id="2.3.1.225" evidence="8"/>
<dbReference type="GO" id="GO:0019706">
    <property type="term" value="F:protein-cysteine S-palmitoyltransferase activity"/>
    <property type="evidence" value="ECO:0007669"/>
    <property type="project" value="UniProtKB-EC"/>
</dbReference>
<comment type="domain">
    <text evidence="8">The DHHC domain is required for palmitoyltransferase activity.</text>
</comment>
<comment type="subcellular location">
    <subcellularLocation>
        <location evidence="1">Endomembrane system</location>
        <topology evidence="1">Multi-pass membrane protein</topology>
    </subcellularLocation>
</comment>
<dbReference type="PANTHER" id="PTHR12246">
    <property type="entry name" value="PALMITOYLTRANSFERASE ZDHHC16"/>
    <property type="match status" value="1"/>
</dbReference>
<feature type="domain" description="Palmitoyltransferase DHHC" evidence="9">
    <location>
        <begin position="175"/>
        <end position="272"/>
    </location>
</feature>
<keyword evidence="7 8" id="KW-0012">Acyltransferase</keyword>
<comment type="similarity">
    <text evidence="2 8">Belongs to the DHHC palmitoyltransferase family.</text>
</comment>
<reference evidence="10" key="1">
    <citation type="submission" date="2018-01" db="EMBL/GenBank/DDBJ databases">
        <authorList>
            <person name="Mao J.F."/>
        </authorList>
    </citation>
    <scope>NUCLEOTIDE SEQUENCE</scope>
    <source>
        <strain evidence="10">Huo1</strain>
        <tissue evidence="10">Leaf</tissue>
    </source>
</reference>
<dbReference type="InterPro" id="IPR039859">
    <property type="entry name" value="PFA4/ZDH16/20/ERF2-like"/>
</dbReference>
<evidence type="ECO:0000313" key="10">
    <source>
        <dbReference type="EMBL" id="KAG6437160.1"/>
    </source>
</evidence>
<keyword evidence="5 8" id="KW-1133">Transmembrane helix</keyword>
<keyword evidence="4 8" id="KW-0812">Transmembrane</keyword>
<evidence type="ECO:0000256" key="2">
    <source>
        <dbReference type="ARBA" id="ARBA00008574"/>
    </source>
</evidence>
<feature type="transmembrane region" description="Helical" evidence="8">
    <location>
        <begin position="7"/>
        <end position="30"/>
    </location>
</feature>
<dbReference type="EMBL" id="PNBA02000001">
    <property type="protein sequence ID" value="KAG6437160.1"/>
    <property type="molecule type" value="Genomic_DNA"/>
</dbReference>
<accession>A0A8X8YQJ1</accession>
<evidence type="ECO:0000256" key="1">
    <source>
        <dbReference type="ARBA" id="ARBA00004127"/>
    </source>
</evidence>
<keyword evidence="11" id="KW-1185">Reference proteome</keyword>
<evidence type="ECO:0000256" key="3">
    <source>
        <dbReference type="ARBA" id="ARBA00022679"/>
    </source>
</evidence>
<keyword evidence="6 8" id="KW-0472">Membrane</keyword>
<keyword evidence="3 8" id="KW-0808">Transferase</keyword>
<dbReference type="Pfam" id="PF01529">
    <property type="entry name" value="DHHC"/>
    <property type="match status" value="1"/>
</dbReference>
<evidence type="ECO:0000313" key="11">
    <source>
        <dbReference type="Proteomes" id="UP000298416"/>
    </source>
</evidence>
<proteinExistence type="inferred from homology"/>
<feature type="transmembrane region" description="Helical" evidence="8">
    <location>
        <begin position="42"/>
        <end position="59"/>
    </location>
</feature>
<evidence type="ECO:0000256" key="4">
    <source>
        <dbReference type="ARBA" id="ARBA00022692"/>
    </source>
</evidence>
<evidence type="ECO:0000256" key="8">
    <source>
        <dbReference type="RuleBase" id="RU079119"/>
    </source>
</evidence>
<dbReference type="GO" id="GO:0012505">
    <property type="term" value="C:endomembrane system"/>
    <property type="evidence" value="ECO:0007669"/>
    <property type="project" value="UniProtKB-SubCell"/>
</dbReference>
<evidence type="ECO:0000256" key="5">
    <source>
        <dbReference type="ARBA" id="ARBA00022989"/>
    </source>
</evidence>
<dbReference type="PROSITE" id="PS50216">
    <property type="entry name" value="DHHC"/>
    <property type="match status" value="1"/>
</dbReference>
<comment type="catalytic activity">
    <reaction evidence="8">
        <text>L-cysteinyl-[protein] + hexadecanoyl-CoA = S-hexadecanoyl-L-cysteinyl-[protein] + CoA</text>
        <dbReference type="Rhea" id="RHEA:36683"/>
        <dbReference type="Rhea" id="RHEA-COMP:10131"/>
        <dbReference type="Rhea" id="RHEA-COMP:11032"/>
        <dbReference type="ChEBI" id="CHEBI:29950"/>
        <dbReference type="ChEBI" id="CHEBI:57287"/>
        <dbReference type="ChEBI" id="CHEBI:57379"/>
        <dbReference type="ChEBI" id="CHEBI:74151"/>
        <dbReference type="EC" id="2.3.1.225"/>
    </reaction>
</comment>
<feature type="transmembrane region" description="Helical" evidence="8">
    <location>
        <begin position="220"/>
        <end position="245"/>
    </location>
</feature>
<evidence type="ECO:0000256" key="7">
    <source>
        <dbReference type="ARBA" id="ARBA00023315"/>
    </source>
</evidence>
<protein>
    <recommendedName>
        <fullName evidence="8">S-acyltransferase</fullName>
        <ecNumber evidence="8">2.3.1.225</ecNumber>
    </recommendedName>
    <alternativeName>
        <fullName evidence="8">Palmitoyltransferase</fullName>
    </alternativeName>
</protein>
<feature type="transmembrane region" description="Helical" evidence="8">
    <location>
        <begin position="257"/>
        <end position="277"/>
    </location>
</feature>